<evidence type="ECO:0000313" key="3">
    <source>
        <dbReference type="Proteomes" id="UP001296993"/>
    </source>
</evidence>
<comment type="caution">
    <text evidence="2">The sequence shown here is derived from an EMBL/GenBank/DDBJ whole genome shotgun (WGS) entry which is preliminary data.</text>
</comment>
<gene>
    <name evidence="2" type="ORF">JOF47_000287</name>
</gene>
<feature type="transmembrane region" description="Helical" evidence="1">
    <location>
        <begin position="185"/>
        <end position="208"/>
    </location>
</feature>
<keyword evidence="1" id="KW-1133">Transmembrane helix</keyword>
<dbReference type="NCBIfam" id="NF038065">
    <property type="entry name" value="Pr6Pr"/>
    <property type="match status" value="1"/>
</dbReference>
<sequence>MAYLLRVGGSIAIVAAIVAQLQHTIRNEMSGKGEVSFVVQNFFSFFTIEANVLAAAALFVGIFTLSSRGAEARGLTMFRAAATTYMATTGIVYNLLLRGVELPQGTTVGWSNEILHVVAPVIMVLDWLIAPGKRPLNSKTLWGIVTFPILWAGYTLVRGALVLDPRTGDPWYPYPFLNPHTSPNGYWSVAFYVVLIGVLIGVVGAGILRLTRVKRRA</sequence>
<evidence type="ECO:0008006" key="4">
    <source>
        <dbReference type="Google" id="ProtNLM"/>
    </source>
</evidence>
<feature type="transmembrane region" description="Helical" evidence="1">
    <location>
        <begin position="141"/>
        <end position="163"/>
    </location>
</feature>
<keyword evidence="1" id="KW-0812">Transmembrane</keyword>
<feature type="transmembrane region" description="Helical" evidence="1">
    <location>
        <begin position="108"/>
        <end position="129"/>
    </location>
</feature>
<reference evidence="2 3" key="1">
    <citation type="submission" date="2021-03" db="EMBL/GenBank/DDBJ databases">
        <title>Sequencing the genomes of 1000 actinobacteria strains.</title>
        <authorList>
            <person name="Klenk H.-P."/>
        </authorList>
    </citation>
    <scope>NUCLEOTIDE SEQUENCE [LARGE SCALE GENOMIC DNA]</scope>
    <source>
        <strain evidence="2 3">DSM 15797</strain>
    </source>
</reference>
<evidence type="ECO:0000256" key="1">
    <source>
        <dbReference type="SAM" id="Phobius"/>
    </source>
</evidence>
<feature type="transmembrane region" description="Helical" evidence="1">
    <location>
        <begin position="77"/>
        <end position="96"/>
    </location>
</feature>
<dbReference type="RefSeq" id="WP_245356206.1">
    <property type="nucleotide sequence ID" value="NZ_BAAAJY010000006.1"/>
</dbReference>
<dbReference type="Proteomes" id="UP001296993">
    <property type="component" value="Unassembled WGS sequence"/>
</dbReference>
<keyword evidence="1" id="KW-0472">Membrane</keyword>
<keyword evidence="3" id="KW-1185">Reference proteome</keyword>
<name>A0ABS4X8Y9_9MICC</name>
<proteinExistence type="predicted"/>
<feature type="transmembrane region" description="Helical" evidence="1">
    <location>
        <begin position="45"/>
        <end position="65"/>
    </location>
</feature>
<protein>
    <recommendedName>
        <fullName evidence="4">Pr6Pr family membrane protein</fullName>
    </recommendedName>
</protein>
<dbReference type="InterPro" id="IPR049713">
    <property type="entry name" value="Pr6Pr-like"/>
</dbReference>
<dbReference type="EMBL" id="JAGIOF010000001">
    <property type="protein sequence ID" value="MBP2384776.1"/>
    <property type="molecule type" value="Genomic_DNA"/>
</dbReference>
<organism evidence="2 3">
    <name type="scientific">Paeniglutamicibacter kerguelensis</name>
    <dbReference type="NCBI Taxonomy" id="254788"/>
    <lineage>
        <taxon>Bacteria</taxon>
        <taxon>Bacillati</taxon>
        <taxon>Actinomycetota</taxon>
        <taxon>Actinomycetes</taxon>
        <taxon>Micrococcales</taxon>
        <taxon>Micrococcaceae</taxon>
        <taxon>Paeniglutamicibacter</taxon>
    </lineage>
</organism>
<accession>A0ABS4X8Y9</accession>
<evidence type="ECO:0000313" key="2">
    <source>
        <dbReference type="EMBL" id="MBP2384776.1"/>
    </source>
</evidence>